<dbReference type="Proteomes" id="UP000756387">
    <property type="component" value="Unassembled WGS sequence"/>
</dbReference>
<comment type="caution">
    <text evidence="1">The sequence shown here is derived from an EMBL/GenBank/DDBJ whole genome shotgun (WGS) entry which is preliminary data.</text>
</comment>
<dbReference type="RefSeq" id="WP_193636859.1">
    <property type="nucleotide sequence ID" value="NZ_JADCSA010000002.1"/>
</dbReference>
<sequence length="53" mass="6099">MILRPEELIRTHQQLRLAEAELVRRDRRLTVGRVGRAAERAALRARLAVARAL</sequence>
<proteinExistence type="predicted"/>
<reference evidence="1 2" key="1">
    <citation type="submission" date="2020-10" db="EMBL/GenBank/DDBJ databases">
        <title>Nocardioides sp. isolated from sludge.</title>
        <authorList>
            <person name="Zhang X."/>
        </authorList>
    </citation>
    <scope>NUCLEOTIDE SEQUENCE [LARGE SCALE GENOMIC DNA]</scope>
    <source>
        <strain evidence="1 2">Y6</strain>
    </source>
</reference>
<keyword evidence="2" id="KW-1185">Reference proteome</keyword>
<evidence type="ECO:0000313" key="1">
    <source>
        <dbReference type="EMBL" id="MBE7323530.1"/>
    </source>
</evidence>
<dbReference type="EMBL" id="JADCSA010000002">
    <property type="protein sequence ID" value="MBE7323530.1"/>
    <property type="molecule type" value="Genomic_DNA"/>
</dbReference>
<evidence type="ECO:0008006" key="3">
    <source>
        <dbReference type="Google" id="ProtNLM"/>
    </source>
</evidence>
<protein>
    <recommendedName>
        <fullName evidence="3">HNH endonuclease</fullName>
    </recommendedName>
</protein>
<evidence type="ECO:0000313" key="2">
    <source>
        <dbReference type="Proteomes" id="UP000756387"/>
    </source>
</evidence>
<name>A0ABR9RPN1_9ACTN</name>
<gene>
    <name evidence="1" type="ORF">IEQ44_02530</name>
</gene>
<accession>A0ABR9RPN1</accession>
<organism evidence="1 2">
    <name type="scientific">Nocardioides malaquae</name>
    <dbReference type="NCBI Taxonomy" id="2773426"/>
    <lineage>
        <taxon>Bacteria</taxon>
        <taxon>Bacillati</taxon>
        <taxon>Actinomycetota</taxon>
        <taxon>Actinomycetes</taxon>
        <taxon>Propionibacteriales</taxon>
        <taxon>Nocardioidaceae</taxon>
        <taxon>Nocardioides</taxon>
    </lineage>
</organism>